<dbReference type="FunFam" id="1.20.1260.10:FF:000017">
    <property type="entry name" value="Ferritin"/>
    <property type="match status" value="1"/>
</dbReference>
<dbReference type="SUPFAM" id="SSF47240">
    <property type="entry name" value="Ferritin-like"/>
    <property type="match status" value="1"/>
</dbReference>
<keyword evidence="9 14" id="KW-0408">Iron</keyword>
<evidence type="ECO:0000256" key="4">
    <source>
        <dbReference type="ARBA" id="ARBA00022434"/>
    </source>
</evidence>
<comment type="subcellular location">
    <subcellularLocation>
        <location evidence="1">Golgi apparatus</location>
    </subcellularLocation>
    <subcellularLocation>
        <location evidence="2">Secreted</location>
    </subcellularLocation>
</comment>
<evidence type="ECO:0000256" key="3">
    <source>
        <dbReference type="ARBA" id="ARBA00007513"/>
    </source>
</evidence>
<feature type="binding site" evidence="14">
    <location>
        <position position="49"/>
    </location>
    <ligand>
        <name>Fe cation</name>
        <dbReference type="ChEBI" id="CHEBI:24875"/>
        <label>1</label>
    </ligand>
</feature>
<evidence type="ECO:0000256" key="2">
    <source>
        <dbReference type="ARBA" id="ARBA00004613"/>
    </source>
</evidence>
<keyword evidence="7 16" id="KW-0732">Signal</keyword>
<comment type="catalytic activity">
    <reaction evidence="12 15">
        <text>4 Fe(2+) + O2 + 4 H(+) = 4 Fe(3+) + 2 H2O</text>
        <dbReference type="Rhea" id="RHEA:11148"/>
        <dbReference type="ChEBI" id="CHEBI:15377"/>
        <dbReference type="ChEBI" id="CHEBI:15378"/>
        <dbReference type="ChEBI" id="CHEBI:15379"/>
        <dbReference type="ChEBI" id="CHEBI:29033"/>
        <dbReference type="ChEBI" id="CHEBI:29034"/>
        <dbReference type="EC" id="1.16.3.1"/>
    </reaction>
</comment>
<keyword evidence="5" id="KW-0964">Secreted</keyword>
<comment type="subunit">
    <text evidence="13">Oligomer of 12 light (L) chains and 12 heavy (H) chains; L and H chains are disulfide-linked. The functional molecule forms a roughly spherical shell with a diameter of 12 nm and contains a central cavity into which the insoluble ferric iron core is deposited.</text>
</comment>
<evidence type="ECO:0000256" key="8">
    <source>
        <dbReference type="ARBA" id="ARBA00023002"/>
    </source>
</evidence>
<protein>
    <recommendedName>
        <fullName evidence="15">Ferritin</fullName>
        <ecNumber evidence="15">1.16.3.1</ecNumber>
    </recommendedName>
</protein>
<dbReference type="OrthoDB" id="186462at2759"/>
<feature type="binding site" evidence="14">
    <location>
        <position position="172"/>
    </location>
    <ligand>
        <name>Fe cation</name>
        <dbReference type="ChEBI" id="CHEBI:24875"/>
        <label>1</label>
    </ligand>
</feature>
<evidence type="ECO:0000256" key="11">
    <source>
        <dbReference type="ARBA" id="ARBA00023157"/>
    </source>
</evidence>
<evidence type="ECO:0000313" key="18">
    <source>
        <dbReference type="EMBL" id="CAH1390516.1"/>
    </source>
</evidence>
<dbReference type="AlphaFoldDB" id="A0A9P0EAU6"/>
<organism evidence="18 19">
    <name type="scientific">Nezara viridula</name>
    <name type="common">Southern green stink bug</name>
    <name type="synonym">Cimex viridulus</name>
    <dbReference type="NCBI Taxonomy" id="85310"/>
    <lineage>
        <taxon>Eukaryota</taxon>
        <taxon>Metazoa</taxon>
        <taxon>Ecdysozoa</taxon>
        <taxon>Arthropoda</taxon>
        <taxon>Hexapoda</taxon>
        <taxon>Insecta</taxon>
        <taxon>Pterygota</taxon>
        <taxon>Neoptera</taxon>
        <taxon>Paraneoptera</taxon>
        <taxon>Hemiptera</taxon>
        <taxon>Heteroptera</taxon>
        <taxon>Panheteroptera</taxon>
        <taxon>Pentatomomorpha</taxon>
        <taxon>Pentatomoidea</taxon>
        <taxon>Pentatomidae</taxon>
        <taxon>Pentatominae</taxon>
        <taxon>Nezara</taxon>
    </lineage>
</organism>
<dbReference type="Proteomes" id="UP001152798">
    <property type="component" value="Chromosome 1"/>
</dbReference>
<evidence type="ECO:0000256" key="14">
    <source>
        <dbReference type="PIRSR" id="PIRSR601519-1"/>
    </source>
</evidence>
<feature type="domain" description="Ferritin-like diiron" evidence="17">
    <location>
        <begin position="32"/>
        <end position="190"/>
    </location>
</feature>
<proteinExistence type="inferred from homology"/>
<feature type="signal peptide" evidence="16">
    <location>
        <begin position="1"/>
        <end position="19"/>
    </location>
</feature>
<evidence type="ECO:0000256" key="10">
    <source>
        <dbReference type="ARBA" id="ARBA00023034"/>
    </source>
</evidence>
<dbReference type="CDD" id="cd01056">
    <property type="entry name" value="Euk_Ferritin"/>
    <property type="match status" value="1"/>
</dbReference>
<reference evidence="18" key="1">
    <citation type="submission" date="2022-01" db="EMBL/GenBank/DDBJ databases">
        <authorList>
            <person name="King R."/>
        </authorList>
    </citation>
    <scope>NUCLEOTIDE SEQUENCE</scope>
</reference>
<evidence type="ECO:0000256" key="1">
    <source>
        <dbReference type="ARBA" id="ARBA00004555"/>
    </source>
</evidence>
<dbReference type="GO" id="GO:0008199">
    <property type="term" value="F:ferric iron binding"/>
    <property type="evidence" value="ECO:0007669"/>
    <property type="project" value="InterPro"/>
</dbReference>
<dbReference type="GO" id="GO:0005794">
    <property type="term" value="C:Golgi apparatus"/>
    <property type="evidence" value="ECO:0007669"/>
    <property type="project" value="UniProtKB-SubCell"/>
</dbReference>
<dbReference type="Gene3D" id="1.20.1260.10">
    <property type="match status" value="1"/>
</dbReference>
<dbReference type="EMBL" id="OV725077">
    <property type="protein sequence ID" value="CAH1390516.1"/>
    <property type="molecule type" value="Genomic_DNA"/>
</dbReference>
<dbReference type="InterPro" id="IPR012347">
    <property type="entry name" value="Ferritin-like"/>
</dbReference>
<evidence type="ECO:0000256" key="6">
    <source>
        <dbReference type="ARBA" id="ARBA00022723"/>
    </source>
</evidence>
<evidence type="ECO:0000256" key="9">
    <source>
        <dbReference type="ARBA" id="ARBA00023004"/>
    </source>
</evidence>
<dbReference type="GO" id="GO:0006826">
    <property type="term" value="P:iron ion transport"/>
    <property type="evidence" value="ECO:0007669"/>
    <property type="project" value="InterPro"/>
</dbReference>
<feature type="binding site" evidence="14">
    <location>
        <position position="87"/>
    </location>
    <ligand>
        <name>Fe cation</name>
        <dbReference type="ChEBI" id="CHEBI:24875"/>
        <label>1</label>
    </ligand>
</feature>
<dbReference type="InterPro" id="IPR008331">
    <property type="entry name" value="Ferritin_DPS_dom"/>
</dbReference>
<dbReference type="Pfam" id="PF00210">
    <property type="entry name" value="Ferritin"/>
    <property type="match status" value="1"/>
</dbReference>
<evidence type="ECO:0000256" key="16">
    <source>
        <dbReference type="SAM" id="SignalP"/>
    </source>
</evidence>
<evidence type="ECO:0000256" key="12">
    <source>
        <dbReference type="ARBA" id="ARBA00047990"/>
    </source>
</evidence>
<evidence type="ECO:0000256" key="13">
    <source>
        <dbReference type="ARBA" id="ARBA00063343"/>
    </source>
</evidence>
<keyword evidence="6 14" id="KW-0479">Metal-binding</keyword>
<keyword evidence="11" id="KW-1015">Disulfide bond</keyword>
<dbReference type="PROSITE" id="PS50905">
    <property type="entry name" value="FERRITIN_LIKE"/>
    <property type="match status" value="1"/>
</dbReference>
<dbReference type="GO" id="GO:0006879">
    <property type="term" value="P:intracellular iron ion homeostasis"/>
    <property type="evidence" value="ECO:0007669"/>
    <property type="project" value="UniProtKB-KW"/>
</dbReference>
<dbReference type="EC" id="1.16.3.1" evidence="15"/>
<accession>A0A9P0EAU6</accession>
<evidence type="ECO:0000256" key="5">
    <source>
        <dbReference type="ARBA" id="ARBA00022525"/>
    </source>
</evidence>
<name>A0A9P0EAU6_NEZVI</name>
<evidence type="ECO:0000256" key="7">
    <source>
        <dbReference type="ARBA" id="ARBA00022729"/>
    </source>
</evidence>
<comment type="function">
    <text evidence="15">Stores iron in a soluble, non-toxic, readily available form. Important for iron homeostasis. Iron is taken up in the ferrous form and deposited as ferric hydroxides after oxidation.</text>
</comment>
<feature type="binding site" evidence="14">
    <location>
        <position position="84"/>
    </location>
    <ligand>
        <name>Fe cation</name>
        <dbReference type="ChEBI" id="CHEBI:24875"/>
        <label>1</label>
    </ligand>
</feature>
<sequence length="209" mass="24106">MKVLVFFFGLMTCLYLVNADTCKLSNSMAKLSDMVDECSNHIRGQIQKEIDASMHYLLMGAHFSQDRVNRPGFAKFFFHAASEEREHAYKLMQYLLMRGHMKHNLLETIQLKSVTAETKPWANGLEALNKALELEKFVTNSILNVMEVCEKAKEKNDYHAVDYLINEFLDEQYKGQRDLAGKISELNRMEHAQGSLGEFLFDKKLLKEA</sequence>
<feature type="chain" id="PRO_5040160694" description="Ferritin" evidence="16">
    <location>
        <begin position="20"/>
        <end position="209"/>
    </location>
</feature>
<evidence type="ECO:0000313" key="19">
    <source>
        <dbReference type="Proteomes" id="UP001152798"/>
    </source>
</evidence>
<dbReference type="PANTHER" id="PTHR11431">
    <property type="entry name" value="FERRITIN"/>
    <property type="match status" value="1"/>
</dbReference>
<keyword evidence="8 15" id="KW-0560">Oxidoreductase</keyword>
<dbReference type="GO" id="GO:0004322">
    <property type="term" value="F:ferroxidase activity"/>
    <property type="evidence" value="ECO:0007669"/>
    <property type="project" value="UniProtKB-EC"/>
</dbReference>
<dbReference type="InterPro" id="IPR001519">
    <property type="entry name" value="Ferritin"/>
</dbReference>
<dbReference type="GO" id="GO:0008198">
    <property type="term" value="F:ferrous iron binding"/>
    <property type="evidence" value="ECO:0007669"/>
    <property type="project" value="TreeGrafter"/>
</dbReference>
<comment type="similarity">
    <text evidence="3 15">Belongs to the ferritin family.</text>
</comment>
<keyword evidence="4 15" id="KW-0409">Iron storage</keyword>
<gene>
    <name evidence="18" type="ORF">NEZAVI_LOCUS1712</name>
</gene>
<dbReference type="GO" id="GO:0005576">
    <property type="term" value="C:extracellular region"/>
    <property type="evidence" value="ECO:0007669"/>
    <property type="project" value="UniProtKB-SubCell"/>
</dbReference>
<keyword evidence="10" id="KW-0333">Golgi apparatus</keyword>
<dbReference type="InterPro" id="IPR009040">
    <property type="entry name" value="Ferritin-like_diiron"/>
</dbReference>
<dbReference type="InterPro" id="IPR009078">
    <property type="entry name" value="Ferritin-like_SF"/>
</dbReference>
<dbReference type="PANTHER" id="PTHR11431:SF43">
    <property type="entry name" value="FERRITIN"/>
    <property type="match status" value="1"/>
</dbReference>
<keyword evidence="19" id="KW-1185">Reference proteome</keyword>
<evidence type="ECO:0000259" key="17">
    <source>
        <dbReference type="PROSITE" id="PS50905"/>
    </source>
</evidence>
<feature type="binding site" evidence="14">
    <location>
        <position position="135"/>
    </location>
    <ligand>
        <name>Fe cation</name>
        <dbReference type="ChEBI" id="CHEBI:24875"/>
        <label>1</label>
    </ligand>
</feature>
<evidence type="ECO:0000256" key="15">
    <source>
        <dbReference type="RuleBase" id="RU361145"/>
    </source>
</evidence>